<dbReference type="HOGENOM" id="CLU_126477_0_0_6"/>
<dbReference type="eggNOG" id="COG1502">
    <property type="taxonomic scope" value="Bacteria"/>
</dbReference>
<keyword evidence="2" id="KW-1185">Reference proteome</keyword>
<evidence type="ECO:0000313" key="2">
    <source>
        <dbReference type="Proteomes" id="UP000006683"/>
    </source>
</evidence>
<dbReference type="NCBIfam" id="NF041068">
    <property type="entry name" value="DpdK"/>
    <property type="match status" value="1"/>
</dbReference>
<protein>
    <recommendedName>
        <fullName evidence="3">Phospholipase D-like domain-containing protein</fullName>
    </recommendedName>
</protein>
<sequence>MTTRRIFKSRTSRQAEIQDVLCGLLTAEVIRPSSTLWLVSPWVTDLDLLDNRAGNFDFLEPAWGRRKVQITEMLTRMLVNGGHLKLVTNCDAHNARFLRHLHQRAEAYGVCERLSVLQKEKLHTKGILGEHYYLHGSMNLTLGGVEINDEQINLSIDRQSIAEAMLTFRKHYSAIDDNSGGEQ</sequence>
<evidence type="ECO:0000313" key="1">
    <source>
        <dbReference type="EMBL" id="ADN77437.1"/>
    </source>
</evidence>
<evidence type="ECO:0008006" key="3">
    <source>
        <dbReference type="Google" id="ProtNLM"/>
    </source>
</evidence>
<dbReference type="OrthoDB" id="8441577at2"/>
<dbReference type="KEGG" id="fbl:Fbal_3238"/>
<dbReference type="RefSeq" id="WP_013346743.1">
    <property type="nucleotide sequence ID" value="NC_014541.1"/>
</dbReference>
<dbReference type="GeneID" id="67183453"/>
<accession>E1SVY6</accession>
<gene>
    <name evidence="1" type="ordered locus">Fbal_3238</name>
</gene>
<dbReference type="EMBL" id="CP002209">
    <property type="protein sequence ID" value="ADN77437.1"/>
    <property type="molecule type" value="Genomic_DNA"/>
</dbReference>
<dbReference type="STRING" id="550540.Fbal_3238"/>
<reference evidence="1 2" key="1">
    <citation type="journal article" date="2010" name="Stand. Genomic Sci.">
        <title>Complete genome sequence of Ferrimonas balearica type strain (PAT).</title>
        <authorList>
            <person name="Nolan M."/>
            <person name="Sikorski J."/>
            <person name="Davenport K."/>
            <person name="Lucas S."/>
            <person name="Glavina Del Rio T."/>
            <person name="Tice H."/>
            <person name="Cheng J."/>
            <person name="Goodwin L."/>
            <person name="Pitluck S."/>
            <person name="Liolios K."/>
            <person name="Ivanova N."/>
            <person name="Mavromatis K."/>
            <person name="Ovchinnikova G."/>
            <person name="Pati A."/>
            <person name="Chen A."/>
            <person name="Palaniappan K."/>
            <person name="Land M."/>
            <person name="Hauser L."/>
            <person name="Chang Y."/>
            <person name="Jeffries C."/>
            <person name="Tapia R."/>
            <person name="Brettin T."/>
            <person name="Detter J."/>
            <person name="Han C."/>
            <person name="Yasawong M."/>
            <person name="Rohde M."/>
            <person name="Tindall B."/>
            <person name="Goker M."/>
            <person name="Woyke T."/>
            <person name="Bristow J."/>
            <person name="Eisen J."/>
            <person name="Markowitz V."/>
            <person name="Hugenholtz P."/>
            <person name="Kyrpides N."/>
            <person name="Klenk H."/>
            <person name="Lapidus A."/>
        </authorList>
    </citation>
    <scope>NUCLEOTIDE SEQUENCE [LARGE SCALE GENOMIC DNA]</scope>
    <source>
        <strain evidence="2">DSM 9799 / CCM 4581 / KCTC 23876 / PAT</strain>
    </source>
</reference>
<organism evidence="1 2">
    <name type="scientific">Ferrimonas balearica (strain DSM 9799 / CCM 4581 / KCTC 23876 / PAT)</name>
    <dbReference type="NCBI Taxonomy" id="550540"/>
    <lineage>
        <taxon>Bacteria</taxon>
        <taxon>Pseudomonadati</taxon>
        <taxon>Pseudomonadota</taxon>
        <taxon>Gammaproteobacteria</taxon>
        <taxon>Alteromonadales</taxon>
        <taxon>Ferrimonadaceae</taxon>
        <taxon>Ferrimonas</taxon>
    </lineage>
</organism>
<dbReference type="AlphaFoldDB" id="E1SVY6"/>
<proteinExistence type="predicted"/>
<name>E1SVY6_FERBD</name>
<dbReference type="Proteomes" id="UP000006683">
    <property type="component" value="Chromosome"/>
</dbReference>